<evidence type="ECO:0000313" key="10">
    <source>
        <dbReference type="EMBL" id="KAF2717842.1"/>
    </source>
</evidence>
<dbReference type="PANTHER" id="PTHR28127:SF1">
    <property type="entry name" value="RIBOSOME ASSEMBLY PROTEIN 3"/>
    <property type="match status" value="1"/>
</dbReference>
<dbReference type="Pfam" id="PF14615">
    <property type="entry name" value="Rsa3"/>
    <property type="match status" value="1"/>
</dbReference>
<dbReference type="GO" id="GO:0005730">
    <property type="term" value="C:nucleolus"/>
    <property type="evidence" value="ECO:0007669"/>
    <property type="project" value="UniProtKB-SubCell"/>
</dbReference>
<dbReference type="AlphaFoldDB" id="A0A9P4PZM1"/>
<reference evidence="10" key="1">
    <citation type="journal article" date="2020" name="Stud. Mycol.">
        <title>101 Dothideomycetes genomes: a test case for predicting lifestyles and emergence of pathogens.</title>
        <authorList>
            <person name="Haridas S."/>
            <person name="Albert R."/>
            <person name="Binder M."/>
            <person name="Bloem J."/>
            <person name="Labutti K."/>
            <person name="Salamov A."/>
            <person name="Andreopoulos B."/>
            <person name="Baker S."/>
            <person name="Barry K."/>
            <person name="Bills G."/>
            <person name="Bluhm B."/>
            <person name="Cannon C."/>
            <person name="Castanera R."/>
            <person name="Culley D."/>
            <person name="Daum C."/>
            <person name="Ezra D."/>
            <person name="Gonzalez J."/>
            <person name="Henrissat B."/>
            <person name="Kuo A."/>
            <person name="Liang C."/>
            <person name="Lipzen A."/>
            <person name="Lutzoni F."/>
            <person name="Magnuson J."/>
            <person name="Mondo S."/>
            <person name="Nolan M."/>
            <person name="Ohm R."/>
            <person name="Pangilinan J."/>
            <person name="Park H.-J."/>
            <person name="Ramirez L."/>
            <person name="Alfaro M."/>
            <person name="Sun H."/>
            <person name="Tritt A."/>
            <person name="Yoshinaga Y."/>
            <person name="Zwiers L.-H."/>
            <person name="Turgeon B."/>
            <person name="Goodwin S."/>
            <person name="Spatafora J."/>
            <person name="Crous P."/>
            <person name="Grigoriev I."/>
        </authorList>
    </citation>
    <scope>NUCLEOTIDE SEQUENCE</scope>
    <source>
        <strain evidence="10">CBS 116435</strain>
    </source>
</reference>
<protein>
    <recommendedName>
        <fullName evidence="4">Ribosome assembly protein 3</fullName>
    </recommendedName>
</protein>
<evidence type="ECO:0000256" key="1">
    <source>
        <dbReference type="ARBA" id="ARBA00003035"/>
    </source>
</evidence>
<comment type="function">
    <text evidence="1">Required for efficient biogenesis of the 60S ribosomal subunit.</text>
</comment>
<evidence type="ECO:0000256" key="7">
    <source>
        <dbReference type="ARBA" id="ARBA00023274"/>
    </source>
</evidence>
<comment type="similarity">
    <text evidence="3">Belongs to the RSA3 family.</text>
</comment>
<dbReference type="GO" id="GO:0030687">
    <property type="term" value="C:preribosome, large subunit precursor"/>
    <property type="evidence" value="ECO:0007669"/>
    <property type="project" value="TreeGrafter"/>
</dbReference>
<evidence type="ECO:0000256" key="4">
    <source>
        <dbReference type="ARBA" id="ARBA00015339"/>
    </source>
</evidence>
<evidence type="ECO:0000259" key="9">
    <source>
        <dbReference type="Pfam" id="PF14615"/>
    </source>
</evidence>
<name>A0A9P4PZM1_9PEZI</name>
<dbReference type="EMBL" id="MU003835">
    <property type="protein sequence ID" value="KAF2717842.1"/>
    <property type="molecule type" value="Genomic_DNA"/>
</dbReference>
<keyword evidence="11" id="KW-1185">Reference proteome</keyword>
<gene>
    <name evidence="10" type="ORF">K431DRAFT_315414</name>
</gene>
<accession>A0A9P4PZM1</accession>
<dbReference type="OrthoDB" id="69550at2759"/>
<dbReference type="InterPro" id="IPR028217">
    <property type="entry name" value="Rsa3_C"/>
</dbReference>
<feature type="region of interest" description="Disordered" evidence="8">
    <location>
        <begin position="1"/>
        <end position="28"/>
    </location>
</feature>
<sequence>MANQQQQRMAATASNQADAQEQQLRPVQQVEQDKAFEAYYLQQLTKEFANDLDKLRSAGDFREQSLGVLIAALNQGTACFSKEERARIGDAQLN</sequence>
<evidence type="ECO:0000256" key="6">
    <source>
        <dbReference type="ARBA" id="ARBA00023242"/>
    </source>
</evidence>
<keyword evidence="6" id="KW-0539">Nucleus</keyword>
<evidence type="ECO:0000256" key="3">
    <source>
        <dbReference type="ARBA" id="ARBA00006256"/>
    </source>
</evidence>
<keyword evidence="7" id="KW-0687">Ribonucleoprotein</keyword>
<keyword evidence="5" id="KW-0690">Ribosome biogenesis</keyword>
<proteinExistence type="inferred from homology"/>
<evidence type="ECO:0000256" key="5">
    <source>
        <dbReference type="ARBA" id="ARBA00022517"/>
    </source>
</evidence>
<dbReference type="PANTHER" id="PTHR28127">
    <property type="entry name" value="RIBOSOME ASSEMBLY PROTEIN 3"/>
    <property type="match status" value="1"/>
</dbReference>
<dbReference type="InterPro" id="IPR051898">
    <property type="entry name" value="Ribosome_Assembly_3"/>
</dbReference>
<evidence type="ECO:0000256" key="2">
    <source>
        <dbReference type="ARBA" id="ARBA00004604"/>
    </source>
</evidence>
<organism evidence="10 11">
    <name type="scientific">Polychaeton citri CBS 116435</name>
    <dbReference type="NCBI Taxonomy" id="1314669"/>
    <lineage>
        <taxon>Eukaryota</taxon>
        <taxon>Fungi</taxon>
        <taxon>Dikarya</taxon>
        <taxon>Ascomycota</taxon>
        <taxon>Pezizomycotina</taxon>
        <taxon>Dothideomycetes</taxon>
        <taxon>Dothideomycetidae</taxon>
        <taxon>Capnodiales</taxon>
        <taxon>Capnodiaceae</taxon>
        <taxon>Polychaeton</taxon>
    </lineage>
</organism>
<evidence type="ECO:0000256" key="8">
    <source>
        <dbReference type="SAM" id="MobiDB-lite"/>
    </source>
</evidence>
<comment type="caution">
    <text evidence="10">The sequence shown here is derived from an EMBL/GenBank/DDBJ whole genome shotgun (WGS) entry which is preliminary data.</text>
</comment>
<comment type="subcellular location">
    <subcellularLocation>
        <location evidence="2">Nucleus</location>
        <location evidence="2">Nucleolus</location>
    </subcellularLocation>
</comment>
<evidence type="ECO:0000313" key="11">
    <source>
        <dbReference type="Proteomes" id="UP000799441"/>
    </source>
</evidence>
<dbReference type="GO" id="GO:0000027">
    <property type="term" value="P:ribosomal large subunit assembly"/>
    <property type="evidence" value="ECO:0007669"/>
    <property type="project" value="TreeGrafter"/>
</dbReference>
<feature type="domain" description="Ribosome-assembly protein 3 C-terminal" evidence="9">
    <location>
        <begin position="36"/>
        <end position="81"/>
    </location>
</feature>
<dbReference type="Proteomes" id="UP000799441">
    <property type="component" value="Unassembled WGS sequence"/>
</dbReference>